<comment type="caution">
    <text evidence="2">The sequence shown here is derived from an EMBL/GenBank/DDBJ whole genome shotgun (WGS) entry which is preliminary data.</text>
</comment>
<evidence type="ECO:0000313" key="2">
    <source>
        <dbReference type="EMBL" id="THJ67636.1"/>
    </source>
</evidence>
<dbReference type="EMBL" id="SSXH01000480">
    <property type="protein sequence ID" value="THJ67636.1"/>
    <property type="molecule type" value="Genomic_DNA"/>
</dbReference>
<feature type="non-terminal residue" evidence="2">
    <location>
        <position position="220"/>
    </location>
</feature>
<keyword evidence="3" id="KW-1185">Reference proteome</keyword>
<dbReference type="Proteomes" id="UP000305282">
    <property type="component" value="Unassembled WGS sequence"/>
</dbReference>
<proteinExistence type="predicted"/>
<sequence length="220" mass="24671">MDQSHDRVIALARQQDDAVTRAQARALGLSDQAINLRRRKGWAAPIRGAMVVPPVRDDARALARAVLLVVGGTVCGLTAARLHRLPRLLRRDPDEFVDLAIPDADRNRLRGGYRRHPMLLAPSEIVDLAGLQTSSVRRTLEDMALWCDRDVFITFVDAMLHERRLAVADLADLRRRVEDRRGGDRARSWWGMTDGKAESPLETRLRLLLGDAGLLPDETH</sequence>
<feature type="domain" description="AbiEi antitoxin N-terminal" evidence="1">
    <location>
        <begin position="6"/>
        <end position="46"/>
    </location>
</feature>
<gene>
    <name evidence="2" type="ORF">E7Y31_16745</name>
</gene>
<name>A0A4S5E7K9_9ACTN</name>
<dbReference type="AlphaFoldDB" id="A0A4S5E7K9"/>
<organism evidence="2 3">
    <name type="scientific">Candidatus Frankia alpina</name>
    <dbReference type="NCBI Taxonomy" id="2699483"/>
    <lineage>
        <taxon>Bacteria</taxon>
        <taxon>Bacillati</taxon>
        <taxon>Actinomycetota</taxon>
        <taxon>Actinomycetes</taxon>
        <taxon>Frankiales</taxon>
        <taxon>Frankiaceae</taxon>
        <taxon>Frankia</taxon>
    </lineage>
</organism>
<dbReference type="InterPro" id="IPR025159">
    <property type="entry name" value="AbiEi_N"/>
</dbReference>
<evidence type="ECO:0000313" key="3">
    <source>
        <dbReference type="Proteomes" id="UP000305282"/>
    </source>
</evidence>
<protein>
    <recommendedName>
        <fullName evidence="1">AbiEi antitoxin N-terminal domain-containing protein</fullName>
    </recommendedName>
</protein>
<dbReference type="Pfam" id="PF13338">
    <property type="entry name" value="AbiEi_4"/>
    <property type="match status" value="1"/>
</dbReference>
<accession>A0A4S5E7K9</accession>
<dbReference type="RefSeq" id="WP_161983056.1">
    <property type="nucleotide sequence ID" value="NZ_SSXH01000480.1"/>
</dbReference>
<reference evidence="2 3" key="1">
    <citation type="submission" date="2019-04" db="EMBL/GenBank/DDBJ databases">
        <title>Draft genome sequences for three unisolated Alnus-infective Frankia Sp+ strains, AgTrS, AiOr and AvVan, the first sequenced Frankia strains able to sporulate in-planta.</title>
        <authorList>
            <person name="Bethencourt L."/>
            <person name="Vautrin F."/>
            <person name="Taib N."/>
            <person name="Dubost A."/>
            <person name="Castro-Garcia L."/>
            <person name="Imbaud O."/>
            <person name="Abrouk D."/>
            <person name="Fournier P."/>
            <person name="Briolay J."/>
            <person name="Nguyen A."/>
            <person name="Normand P."/>
            <person name="Fernandez M.P."/>
            <person name="Brochier-Armanet C."/>
            <person name="Herrera-Belaroussi A."/>
        </authorList>
    </citation>
    <scope>NUCLEOTIDE SEQUENCE [LARGE SCALE GENOMIC DNA]</scope>
    <source>
        <strain evidence="2 3">AvVan</strain>
    </source>
</reference>
<evidence type="ECO:0000259" key="1">
    <source>
        <dbReference type="Pfam" id="PF13338"/>
    </source>
</evidence>